<dbReference type="Proteomes" id="UP000054097">
    <property type="component" value="Unassembled WGS sequence"/>
</dbReference>
<proteinExistence type="predicted"/>
<dbReference type="Pfam" id="PF12296">
    <property type="entry name" value="HsbA"/>
    <property type="match status" value="1"/>
</dbReference>
<reference evidence="3" key="2">
    <citation type="submission" date="2015-01" db="EMBL/GenBank/DDBJ databases">
        <title>Evolutionary Origins and Diversification of the Mycorrhizal Mutualists.</title>
        <authorList>
            <consortium name="DOE Joint Genome Institute"/>
            <consortium name="Mycorrhizal Genomics Consortium"/>
            <person name="Kohler A."/>
            <person name="Kuo A."/>
            <person name="Nagy L.G."/>
            <person name="Floudas D."/>
            <person name="Copeland A."/>
            <person name="Barry K.W."/>
            <person name="Cichocki N."/>
            <person name="Veneault-Fourrey C."/>
            <person name="LaButti K."/>
            <person name="Lindquist E.A."/>
            <person name="Lipzen A."/>
            <person name="Lundell T."/>
            <person name="Morin E."/>
            <person name="Murat C."/>
            <person name="Riley R."/>
            <person name="Ohm R."/>
            <person name="Sun H."/>
            <person name="Tunlid A."/>
            <person name="Henrissat B."/>
            <person name="Grigoriev I.V."/>
            <person name="Hibbett D.S."/>
            <person name="Martin F."/>
        </authorList>
    </citation>
    <scope>NUCLEOTIDE SEQUENCE [LARGE SCALE GENOMIC DNA]</scope>
    <source>
        <strain evidence="3">MAFF 305830</strain>
    </source>
</reference>
<gene>
    <name evidence="2" type="ORF">M408DRAFT_325392</name>
</gene>
<evidence type="ECO:0000256" key="1">
    <source>
        <dbReference type="SAM" id="SignalP"/>
    </source>
</evidence>
<evidence type="ECO:0000313" key="2">
    <source>
        <dbReference type="EMBL" id="KIM33791.1"/>
    </source>
</evidence>
<protein>
    <recommendedName>
        <fullName evidence="4">Hydrophobic surface binding protein</fullName>
    </recommendedName>
</protein>
<evidence type="ECO:0008006" key="4">
    <source>
        <dbReference type="Google" id="ProtNLM"/>
    </source>
</evidence>
<feature type="signal peptide" evidence="1">
    <location>
        <begin position="1"/>
        <end position="18"/>
    </location>
</feature>
<dbReference type="Gene3D" id="1.20.1280.140">
    <property type="match status" value="1"/>
</dbReference>
<feature type="chain" id="PRO_5002162108" description="Hydrophobic surface binding protein" evidence="1">
    <location>
        <begin position="19"/>
        <end position="175"/>
    </location>
</feature>
<sequence length="175" mass="18645">MRVLSALSALATAALVFAQSAPVVIDNLKTIQRKSDEVNTVAQSTNFANALYKNPQISAGLNDITTTIYQYISQQDNPPPVFGDADATAIVSALKNTASTQKQLLNTLIGKQGIFRALGGSFQTEPIRVTLSELEKAVDAFGFGLVNMIPTQAPIAQQELASLHNSFDSAVQAYS</sequence>
<keyword evidence="1" id="KW-0732">Signal</keyword>
<dbReference type="OrthoDB" id="3210262at2759"/>
<name>A0A0C3BQR5_SERVB</name>
<organism evidence="2 3">
    <name type="scientific">Serendipita vermifera MAFF 305830</name>
    <dbReference type="NCBI Taxonomy" id="933852"/>
    <lineage>
        <taxon>Eukaryota</taxon>
        <taxon>Fungi</taxon>
        <taxon>Dikarya</taxon>
        <taxon>Basidiomycota</taxon>
        <taxon>Agaricomycotina</taxon>
        <taxon>Agaricomycetes</taxon>
        <taxon>Sebacinales</taxon>
        <taxon>Serendipitaceae</taxon>
        <taxon>Serendipita</taxon>
    </lineage>
</organism>
<evidence type="ECO:0000313" key="3">
    <source>
        <dbReference type="Proteomes" id="UP000054097"/>
    </source>
</evidence>
<dbReference type="InterPro" id="IPR021054">
    <property type="entry name" value="Cell_wall_mannoprotein_1"/>
</dbReference>
<dbReference type="EMBL" id="KN824277">
    <property type="protein sequence ID" value="KIM33791.1"/>
    <property type="molecule type" value="Genomic_DNA"/>
</dbReference>
<dbReference type="AlphaFoldDB" id="A0A0C3BQR5"/>
<keyword evidence="3" id="KW-1185">Reference proteome</keyword>
<accession>A0A0C3BQR5</accession>
<dbReference type="HOGENOM" id="CLU_092498_0_1_1"/>
<reference evidence="2 3" key="1">
    <citation type="submission" date="2014-04" db="EMBL/GenBank/DDBJ databases">
        <authorList>
            <consortium name="DOE Joint Genome Institute"/>
            <person name="Kuo A."/>
            <person name="Zuccaro A."/>
            <person name="Kohler A."/>
            <person name="Nagy L.G."/>
            <person name="Floudas D."/>
            <person name="Copeland A."/>
            <person name="Barry K.W."/>
            <person name="Cichocki N."/>
            <person name="Veneault-Fourrey C."/>
            <person name="LaButti K."/>
            <person name="Lindquist E.A."/>
            <person name="Lipzen A."/>
            <person name="Lundell T."/>
            <person name="Morin E."/>
            <person name="Murat C."/>
            <person name="Sun H."/>
            <person name="Tunlid A."/>
            <person name="Henrissat B."/>
            <person name="Grigoriev I.V."/>
            <person name="Hibbett D.S."/>
            <person name="Martin F."/>
            <person name="Nordberg H.P."/>
            <person name="Cantor M.N."/>
            <person name="Hua S.X."/>
        </authorList>
    </citation>
    <scope>NUCLEOTIDE SEQUENCE [LARGE SCALE GENOMIC DNA]</scope>
    <source>
        <strain evidence="2 3">MAFF 305830</strain>
    </source>
</reference>